<dbReference type="Gene3D" id="3.30.465.10">
    <property type="match status" value="1"/>
</dbReference>
<dbReference type="PROSITE" id="PS51387">
    <property type="entry name" value="FAD_PCMH"/>
    <property type="match status" value="1"/>
</dbReference>
<keyword evidence="2" id="KW-0285">Flavoprotein</keyword>
<dbReference type="InterPro" id="IPR050416">
    <property type="entry name" value="FAD-linked_Oxidoreductase"/>
</dbReference>
<dbReference type="PANTHER" id="PTHR42973:SF54">
    <property type="entry name" value="FAD-BINDING PCMH-TYPE DOMAIN-CONTAINING PROTEIN"/>
    <property type="match status" value="1"/>
</dbReference>
<evidence type="ECO:0000256" key="2">
    <source>
        <dbReference type="ARBA" id="ARBA00022630"/>
    </source>
</evidence>
<dbReference type="STRING" id="1336337.A0A3N4JEF1"/>
<reference evidence="6 7" key="1">
    <citation type="journal article" date="2018" name="Nat. Ecol. Evol.">
        <title>Pezizomycetes genomes reveal the molecular basis of ectomycorrhizal truffle lifestyle.</title>
        <authorList>
            <person name="Murat C."/>
            <person name="Payen T."/>
            <person name="Noel B."/>
            <person name="Kuo A."/>
            <person name="Morin E."/>
            <person name="Chen J."/>
            <person name="Kohler A."/>
            <person name="Krizsan K."/>
            <person name="Balestrini R."/>
            <person name="Da Silva C."/>
            <person name="Montanini B."/>
            <person name="Hainaut M."/>
            <person name="Levati E."/>
            <person name="Barry K.W."/>
            <person name="Belfiori B."/>
            <person name="Cichocki N."/>
            <person name="Clum A."/>
            <person name="Dockter R.B."/>
            <person name="Fauchery L."/>
            <person name="Guy J."/>
            <person name="Iotti M."/>
            <person name="Le Tacon F."/>
            <person name="Lindquist E.A."/>
            <person name="Lipzen A."/>
            <person name="Malagnac F."/>
            <person name="Mello A."/>
            <person name="Molinier V."/>
            <person name="Miyauchi S."/>
            <person name="Poulain J."/>
            <person name="Riccioni C."/>
            <person name="Rubini A."/>
            <person name="Sitrit Y."/>
            <person name="Splivallo R."/>
            <person name="Traeger S."/>
            <person name="Wang M."/>
            <person name="Zifcakova L."/>
            <person name="Wipf D."/>
            <person name="Zambonelli A."/>
            <person name="Paolocci F."/>
            <person name="Nowrousian M."/>
            <person name="Ottonello S."/>
            <person name="Baldrian P."/>
            <person name="Spatafora J.W."/>
            <person name="Henrissat B."/>
            <person name="Nagy L.G."/>
            <person name="Aury J.M."/>
            <person name="Wincker P."/>
            <person name="Grigoriev I.V."/>
            <person name="Bonfante P."/>
            <person name="Martin F.M."/>
        </authorList>
    </citation>
    <scope>NUCLEOTIDE SEQUENCE [LARGE SCALE GENOMIC DNA]</scope>
    <source>
        <strain evidence="6 7">120613-1</strain>
    </source>
</reference>
<keyword evidence="7" id="KW-1185">Reference proteome</keyword>
<evidence type="ECO:0000313" key="6">
    <source>
        <dbReference type="EMBL" id="RPA96635.1"/>
    </source>
</evidence>
<dbReference type="InterPro" id="IPR016166">
    <property type="entry name" value="FAD-bd_PCMH"/>
</dbReference>
<dbReference type="GO" id="GO:0016491">
    <property type="term" value="F:oxidoreductase activity"/>
    <property type="evidence" value="ECO:0007669"/>
    <property type="project" value="UniProtKB-KW"/>
</dbReference>
<accession>A0A3N4JEF1</accession>
<evidence type="ECO:0000256" key="1">
    <source>
        <dbReference type="ARBA" id="ARBA00005466"/>
    </source>
</evidence>
<organism evidence="6 7">
    <name type="scientific">Choiromyces venosus 120613-1</name>
    <dbReference type="NCBI Taxonomy" id="1336337"/>
    <lineage>
        <taxon>Eukaryota</taxon>
        <taxon>Fungi</taxon>
        <taxon>Dikarya</taxon>
        <taxon>Ascomycota</taxon>
        <taxon>Pezizomycotina</taxon>
        <taxon>Pezizomycetes</taxon>
        <taxon>Pezizales</taxon>
        <taxon>Tuberaceae</taxon>
        <taxon>Choiromyces</taxon>
    </lineage>
</organism>
<dbReference type="Pfam" id="PF01565">
    <property type="entry name" value="FAD_binding_4"/>
    <property type="match status" value="1"/>
</dbReference>
<dbReference type="AlphaFoldDB" id="A0A3N4JEF1"/>
<dbReference type="OrthoDB" id="2151789at2759"/>
<dbReference type="PANTHER" id="PTHR42973">
    <property type="entry name" value="BINDING OXIDOREDUCTASE, PUTATIVE (AFU_ORTHOLOGUE AFUA_1G17690)-RELATED"/>
    <property type="match status" value="1"/>
</dbReference>
<dbReference type="EMBL" id="ML120412">
    <property type="protein sequence ID" value="RPA96635.1"/>
    <property type="molecule type" value="Genomic_DNA"/>
</dbReference>
<dbReference type="InterPro" id="IPR006094">
    <property type="entry name" value="Oxid_FAD_bind_N"/>
</dbReference>
<dbReference type="SUPFAM" id="SSF56176">
    <property type="entry name" value="FAD-binding/transporter-associated domain-like"/>
    <property type="match status" value="1"/>
</dbReference>
<dbReference type="Proteomes" id="UP000276215">
    <property type="component" value="Unassembled WGS sequence"/>
</dbReference>
<gene>
    <name evidence="6" type="ORF">L873DRAFT_1791451</name>
</gene>
<name>A0A3N4JEF1_9PEZI</name>
<dbReference type="GO" id="GO:0071949">
    <property type="term" value="F:FAD binding"/>
    <property type="evidence" value="ECO:0007669"/>
    <property type="project" value="InterPro"/>
</dbReference>
<evidence type="ECO:0000256" key="4">
    <source>
        <dbReference type="ARBA" id="ARBA00023002"/>
    </source>
</evidence>
<evidence type="ECO:0000259" key="5">
    <source>
        <dbReference type="PROSITE" id="PS51387"/>
    </source>
</evidence>
<dbReference type="InterPro" id="IPR016169">
    <property type="entry name" value="FAD-bd_PCMH_sub2"/>
</dbReference>
<sequence>MISPSEVTTFASDLGVPVAGLQKISELRLASGDYGVWQSVAVLILTLLFPNKTFLPNTTGYNASMNINWSTRAWLPPQVIFTPTSAEDVAKSVKIINYFSVPFAVRSGGHTPFPGSASISGGILVSLQNMTSLELSESKDLVSVGPGNRWINVYNFLEPYNIAVVGGRVPSIGVGGLTTGGGNSYFSTSHGMACDNVASFEVVIADGRIVTASPAENKDLFWALKGGSNNFGIVTRFDLFAIPIPNGKVWGGNLVFLPQQFNNVTDAIAEYQMNGQVTDPGAAIIPNLFYMGVGNVNIFTVTVFHASGQKPASLDPIFKVGPVSDTSSQRTLAEMAEEAGGGDAAIRVVHLRTDFRTLSIGVSSEFYHEIVALFQQTFTTNTNITSIAGYLMTLTFQPIAASTVAQGKARGGNAMGVSEKAQMWLCLTSFWALPSDDQVMLPLTISFLKQVEDLARAKGLFEPYLFLNDAAIDQKVIASYGDAQVEGLAEVSKKYDPKGVFQKLAKGGFKLPEIS</sequence>
<protein>
    <submittedName>
        <fullName evidence="6">FAD-binding domain-containing protein</fullName>
    </submittedName>
</protein>
<feature type="domain" description="FAD-binding PCMH-type" evidence="5">
    <location>
        <begin position="72"/>
        <end position="244"/>
    </location>
</feature>
<dbReference type="InterPro" id="IPR036318">
    <property type="entry name" value="FAD-bd_PCMH-like_sf"/>
</dbReference>
<proteinExistence type="inferred from homology"/>
<keyword evidence="4" id="KW-0560">Oxidoreductase</keyword>
<evidence type="ECO:0000256" key="3">
    <source>
        <dbReference type="ARBA" id="ARBA00022827"/>
    </source>
</evidence>
<evidence type="ECO:0000313" key="7">
    <source>
        <dbReference type="Proteomes" id="UP000276215"/>
    </source>
</evidence>
<keyword evidence="3" id="KW-0274">FAD</keyword>
<comment type="similarity">
    <text evidence="1">Belongs to the oxygen-dependent FAD-linked oxidoreductase family.</text>
</comment>